<comment type="caution">
    <text evidence="3">The sequence shown here is derived from an EMBL/GenBank/DDBJ whole genome shotgun (WGS) entry which is preliminary data.</text>
</comment>
<evidence type="ECO:0000256" key="2">
    <source>
        <dbReference type="SAM" id="SignalP"/>
    </source>
</evidence>
<name>A0A177MFR5_METMH</name>
<feature type="chain" id="PRO_5008068014" description="Low-complexity protein" evidence="2">
    <location>
        <begin position="22"/>
        <end position="102"/>
    </location>
</feature>
<dbReference type="Proteomes" id="UP000078090">
    <property type="component" value="Unassembled WGS sequence"/>
</dbReference>
<feature type="compositionally biased region" description="Basic and acidic residues" evidence="1">
    <location>
        <begin position="71"/>
        <end position="84"/>
    </location>
</feature>
<reference evidence="3 4" key="1">
    <citation type="submission" date="2016-03" db="EMBL/GenBank/DDBJ databases">
        <authorList>
            <person name="Ploux O."/>
        </authorList>
    </citation>
    <scope>NUCLEOTIDE SEQUENCE [LARGE SCALE GENOMIC DNA]</scope>
    <source>
        <strain evidence="3 4">R-45363</strain>
    </source>
</reference>
<keyword evidence="2" id="KW-0732">Signal</keyword>
<proteinExistence type="predicted"/>
<evidence type="ECO:0000256" key="1">
    <source>
        <dbReference type="SAM" id="MobiDB-lite"/>
    </source>
</evidence>
<feature type="region of interest" description="Disordered" evidence="1">
    <location>
        <begin position="54"/>
        <end position="102"/>
    </location>
</feature>
<sequence length="102" mass="10026">MNRKTLSLTLSSALASTLLSAAPVIQAGENPFAMSSINPTQLAAADDKAKEGKCGEGKCGADKAKAASGDKAAEGKCGADKAKEASCGANKTEGAKDAPAGK</sequence>
<dbReference type="AlphaFoldDB" id="A0A177MFR5"/>
<dbReference type="EMBL" id="LUUG01000072">
    <property type="protein sequence ID" value="OAI04354.1"/>
    <property type="molecule type" value="Genomic_DNA"/>
</dbReference>
<dbReference type="RefSeq" id="WP_064008747.1">
    <property type="nucleotide sequence ID" value="NZ_LUUG01000072.1"/>
</dbReference>
<accession>A0A177MFR5</accession>
<organism evidence="3 4">
    <name type="scientific">Methylomonas methanica</name>
    <dbReference type="NCBI Taxonomy" id="421"/>
    <lineage>
        <taxon>Bacteria</taxon>
        <taxon>Pseudomonadati</taxon>
        <taxon>Pseudomonadota</taxon>
        <taxon>Gammaproteobacteria</taxon>
        <taxon>Methylococcales</taxon>
        <taxon>Methylococcaceae</taxon>
        <taxon>Methylomonas</taxon>
    </lineage>
</organism>
<evidence type="ECO:0000313" key="3">
    <source>
        <dbReference type="EMBL" id="OAI04354.1"/>
    </source>
</evidence>
<feature type="signal peptide" evidence="2">
    <location>
        <begin position="1"/>
        <end position="21"/>
    </location>
</feature>
<gene>
    <name evidence="3" type="ORF">A1332_14415</name>
</gene>
<evidence type="ECO:0000313" key="4">
    <source>
        <dbReference type="Proteomes" id="UP000078090"/>
    </source>
</evidence>
<evidence type="ECO:0008006" key="5">
    <source>
        <dbReference type="Google" id="ProtNLM"/>
    </source>
</evidence>
<feature type="compositionally biased region" description="Basic and acidic residues" evidence="1">
    <location>
        <begin position="54"/>
        <end position="65"/>
    </location>
</feature>
<protein>
    <recommendedName>
        <fullName evidence="5">Low-complexity protein</fullName>
    </recommendedName>
</protein>